<evidence type="ECO:0000256" key="6">
    <source>
        <dbReference type="ARBA" id="ARBA00022989"/>
    </source>
</evidence>
<keyword evidence="14" id="KW-1185">Reference proteome</keyword>
<evidence type="ECO:0000256" key="5">
    <source>
        <dbReference type="ARBA" id="ARBA00022692"/>
    </source>
</evidence>
<gene>
    <name evidence="13" type="ORF">ACFOEN_15230</name>
</gene>
<comment type="similarity">
    <text evidence="2 8">Belongs to the peptidase A24 family.</text>
</comment>
<dbReference type="InterPro" id="IPR050882">
    <property type="entry name" value="Prepilin_peptidase/N-MTase"/>
</dbReference>
<feature type="domain" description="Prepilin peptidase A24 N-terminal" evidence="12">
    <location>
        <begin position="21"/>
        <end position="126"/>
    </location>
</feature>
<reference evidence="14" key="1">
    <citation type="journal article" date="2019" name="Int. J. Syst. Evol. Microbiol.">
        <title>The Global Catalogue of Microorganisms (GCM) 10K type strain sequencing project: providing services to taxonomists for standard genome sequencing and annotation.</title>
        <authorList>
            <consortium name="The Broad Institute Genomics Platform"/>
            <consortium name="The Broad Institute Genome Sequencing Center for Infectious Disease"/>
            <person name="Wu L."/>
            <person name="Ma J."/>
        </authorList>
    </citation>
    <scope>NUCLEOTIDE SEQUENCE [LARGE SCALE GENOMIC DNA]</scope>
    <source>
        <strain evidence="14">KCTC 52168</strain>
    </source>
</reference>
<keyword evidence="9" id="KW-0645">Protease</keyword>
<feature type="transmembrane region" description="Helical" evidence="10">
    <location>
        <begin position="264"/>
        <end position="285"/>
    </location>
</feature>
<organism evidence="13 14">
    <name type="scientific">Piscinibacterium candidicorallinum</name>
    <dbReference type="NCBI Taxonomy" id="1793872"/>
    <lineage>
        <taxon>Bacteria</taxon>
        <taxon>Pseudomonadati</taxon>
        <taxon>Pseudomonadota</taxon>
        <taxon>Betaproteobacteria</taxon>
        <taxon>Burkholderiales</taxon>
        <taxon>Piscinibacterium</taxon>
    </lineage>
</organism>
<keyword evidence="4" id="KW-0997">Cell inner membrane</keyword>
<evidence type="ECO:0000256" key="3">
    <source>
        <dbReference type="ARBA" id="ARBA00022475"/>
    </source>
</evidence>
<feature type="transmembrane region" description="Helical" evidence="10">
    <location>
        <begin position="161"/>
        <end position="178"/>
    </location>
</feature>
<name>A0ABV7HCB3_9BURK</name>
<dbReference type="PRINTS" id="PR00864">
    <property type="entry name" value="PREPILNPTASE"/>
</dbReference>
<evidence type="ECO:0000256" key="8">
    <source>
        <dbReference type="RuleBase" id="RU003793"/>
    </source>
</evidence>
<evidence type="ECO:0000259" key="12">
    <source>
        <dbReference type="Pfam" id="PF06750"/>
    </source>
</evidence>
<dbReference type="Pfam" id="PF01478">
    <property type="entry name" value="Peptidase_A24"/>
    <property type="match status" value="1"/>
</dbReference>
<feature type="transmembrane region" description="Helical" evidence="10">
    <location>
        <begin position="109"/>
        <end position="127"/>
    </location>
</feature>
<evidence type="ECO:0000256" key="2">
    <source>
        <dbReference type="ARBA" id="ARBA00005801"/>
    </source>
</evidence>
<evidence type="ECO:0000256" key="1">
    <source>
        <dbReference type="ARBA" id="ARBA00004429"/>
    </source>
</evidence>
<dbReference type="EMBL" id="JBHRTI010000010">
    <property type="protein sequence ID" value="MFC3148977.1"/>
    <property type="molecule type" value="Genomic_DNA"/>
</dbReference>
<dbReference type="EC" id="2.1.1.-" evidence="9"/>
<comment type="subcellular location">
    <subcellularLocation>
        <location evidence="1">Cell inner membrane</location>
        <topology evidence="1">Multi-pass membrane protein</topology>
    </subcellularLocation>
    <subcellularLocation>
        <location evidence="9">Cell membrane</location>
        <topology evidence="9">Multi-pass membrane protein</topology>
    </subcellularLocation>
</comment>
<keyword evidence="3" id="KW-1003">Cell membrane</keyword>
<evidence type="ECO:0000256" key="4">
    <source>
        <dbReference type="ARBA" id="ARBA00022519"/>
    </source>
</evidence>
<dbReference type="InterPro" id="IPR000045">
    <property type="entry name" value="Prepilin_IV_endopep_pep"/>
</dbReference>
<protein>
    <recommendedName>
        <fullName evidence="9">Prepilin leader peptidase/N-methyltransferase</fullName>
        <ecNumber evidence="9">2.1.1.-</ecNumber>
        <ecNumber evidence="9">3.4.23.43</ecNumber>
    </recommendedName>
</protein>
<dbReference type="Pfam" id="PF06750">
    <property type="entry name" value="A24_N_bact"/>
    <property type="match status" value="1"/>
</dbReference>
<comment type="function">
    <text evidence="9">Plays an essential role in type IV pili and type II pseudopili formation by proteolytically removing the leader sequence from substrate proteins and subsequently monomethylating the alpha-amino group of the newly exposed N-terminal phenylalanine.</text>
</comment>
<dbReference type="Proteomes" id="UP001595556">
    <property type="component" value="Unassembled WGS sequence"/>
</dbReference>
<feature type="transmembrane region" description="Helical" evidence="10">
    <location>
        <begin position="233"/>
        <end position="252"/>
    </location>
</feature>
<dbReference type="InterPro" id="IPR010627">
    <property type="entry name" value="Prepilin_pept_A24_N"/>
</dbReference>
<sequence>MSELLDLLAREPGLATACLGVLGLLIGSFLNVVIHRMPKIMEAMHVADCASTADEWVVPQRTWRYLVTPRSACPKCGHVLRWYENIPVISWIFLKAQCSNCKTPIALRYPLVEVLGGLSGVFAVLAFGPTAKALAAFVFLLILITLAFIDADTQLLPDDLTLPLLWLGLIVNIGGMFAPLSDAVIGAIAGYLVLWTVYWLFKLLTGKEGMGYGDFKLLAALGAWFGWQALPAVILASSVVGAVLGGLMMLLARLGRGQQFPFGPYLAGAGAVVLFYGPAINAWYLGLLAR</sequence>
<keyword evidence="9 13" id="KW-0378">Hydrolase</keyword>
<feature type="transmembrane region" description="Helical" evidence="10">
    <location>
        <begin position="133"/>
        <end position="149"/>
    </location>
</feature>
<dbReference type="GO" id="GO:0016787">
    <property type="term" value="F:hydrolase activity"/>
    <property type="evidence" value="ECO:0007669"/>
    <property type="project" value="UniProtKB-KW"/>
</dbReference>
<proteinExistence type="inferred from homology"/>
<accession>A0ABV7HCB3</accession>
<keyword evidence="6 10" id="KW-1133">Transmembrane helix</keyword>
<dbReference type="PANTHER" id="PTHR30487:SF0">
    <property type="entry name" value="PREPILIN LEADER PEPTIDASE_N-METHYLTRANSFERASE-RELATED"/>
    <property type="match status" value="1"/>
</dbReference>
<dbReference type="InterPro" id="IPR014032">
    <property type="entry name" value="Peptidase_A24A_bac"/>
</dbReference>
<comment type="catalytic activity">
    <reaction evidence="9">
        <text>Typically cleaves a -Gly-|-Phe- bond to release an N-terminal, basic peptide of 5-8 residues from type IV prepilin, and then N-methylates the new N-terminal amino group, the methyl donor being S-adenosyl-L-methionine.</text>
        <dbReference type="EC" id="3.4.23.43"/>
    </reaction>
</comment>
<feature type="transmembrane region" description="Helical" evidence="10">
    <location>
        <begin position="184"/>
        <end position="201"/>
    </location>
</feature>
<dbReference type="RefSeq" id="WP_377305381.1">
    <property type="nucleotide sequence ID" value="NZ_CP180191.1"/>
</dbReference>
<evidence type="ECO:0000313" key="13">
    <source>
        <dbReference type="EMBL" id="MFC3148977.1"/>
    </source>
</evidence>
<evidence type="ECO:0000256" key="7">
    <source>
        <dbReference type="ARBA" id="ARBA00023136"/>
    </source>
</evidence>
<evidence type="ECO:0000313" key="14">
    <source>
        <dbReference type="Proteomes" id="UP001595556"/>
    </source>
</evidence>
<dbReference type="EC" id="3.4.23.43" evidence="9"/>
<dbReference type="Gene3D" id="1.20.120.1220">
    <property type="match status" value="1"/>
</dbReference>
<evidence type="ECO:0000256" key="10">
    <source>
        <dbReference type="SAM" id="Phobius"/>
    </source>
</evidence>
<evidence type="ECO:0000256" key="9">
    <source>
        <dbReference type="RuleBase" id="RU003794"/>
    </source>
</evidence>
<keyword evidence="5 9" id="KW-0812">Transmembrane</keyword>
<evidence type="ECO:0000259" key="11">
    <source>
        <dbReference type="Pfam" id="PF01478"/>
    </source>
</evidence>
<keyword evidence="9" id="KW-0808">Transferase</keyword>
<feature type="domain" description="Prepilin type IV endopeptidase peptidase" evidence="11">
    <location>
        <begin position="137"/>
        <end position="245"/>
    </location>
</feature>
<keyword evidence="9" id="KW-0489">Methyltransferase</keyword>
<dbReference type="PANTHER" id="PTHR30487">
    <property type="entry name" value="TYPE 4 PREPILIN-LIKE PROTEINS LEADER PEPTIDE-PROCESSING ENZYME"/>
    <property type="match status" value="1"/>
</dbReference>
<feature type="transmembrane region" description="Helical" evidence="10">
    <location>
        <begin position="12"/>
        <end position="34"/>
    </location>
</feature>
<comment type="caution">
    <text evidence="13">The sequence shown here is derived from an EMBL/GenBank/DDBJ whole genome shotgun (WGS) entry which is preliminary data.</text>
</comment>
<keyword evidence="9" id="KW-0511">Multifunctional enzyme</keyword>
<keyword evidence="7 10" id="KW-0472">Membrane</keyword>